<feature type="transmembrane region" description="Helical" evidence="8">
    <location>
        <begin position="296"/>
        <end position="318"/>
    </location>
</feature>
<feature type="transmembrane region" description="Helical" evidence="8">
    <location>
        <begin position="449"/>
        <end position="470"/>
    </location>
</feature>
<dbReference type="InterPro" id="IPR020846">
    <property type="entry name" value="MFS_dom"/>
</dbReference>
<feature type="transmembrane region" description="Helical" evidence="8">
    <location>
        <begin position="330"/>
        <end position="351"/>
    </location>
</feature>
<feature type="transmembrane region" description="Helical" evidence="8">
    <location>
        <begin position="121"/>
        <end position="144"/>
    </location>
</feature>
<comment type="similarity">
    <text evidence="2 7">Belongs to the major facilitator superfamily. Sugar transporter (TC 2.A.1.1) family.</text>
</comment>
<keyword evidence="6 8" id="KW-0472">Membrane</keyword>
<dbReference type="AlphaFoldDB" id="A0A8H4N6H2"/>
<evidence type="ECO:0000256" key="4">
    <source>
        <dbReference type="ARBA" id="ARBA00022692"/>
    </source>
</evidence>
<dbReference type="InterPro" id="IPR005828">
    <property type="entry name" value="MFS_sugar_transport-like"/>
</dbReference>
<dbReference type="OrthoDB" id="4540492at2759"/>
<gene>
    <name evidence="10" type="ORF">GTA08_BOTSDO08262</name>
</gene>
<evidence type="ECO:0000313" key="11">
    <source>
        <dbReference type="Proteomes" id="UP000572817"/>
    </source>
</evidence>
<dbReference type="PRINTS" id="PR00171">
    <property type="entry name" value="SUGRTRNSPORT"/>
</dbReference>
<evidence type="ECO:0000256" key="6">
    <source>
        <dbReference type="ARBA" id="ARBA00023136"/>
    </source>
</evidence>
<dbReference type="InterPro" id="IPR005829">
    <property type="entry name" value="Sugar_transporter_CS"/>
</dbReference>
<dbReference type="SUPFAM" id="SSF103473">
    <property type="entry name" value="MFS general substrate transporter"/>
    <property type="match status" value="1"/>
</dbReference>
<dbReference type="GO" id="GO:0016020">
    <property type="term" value="C:membrane"/>
    <property type="evidence" value="ECO:0007669"/>
    <property type="project" value="UniProtKB-SubCell"/>
</dbReference>
<dbReference type="NCBIfam" id="TIGR00879">
    <property type="entry name" value="SP"/>
    <property type="match status" value="1"/>
</dbReference>
<evidence type="ECO:0000256" key="8">
    <source>
        <dbReference type="SAM" id="Phobius"/>
    </source>
</evidence>
<dbReference type="Proteomes" id="UP000572817">
    <property type="component" value="Unassembled WGS sequence"/>
</dbReference>
<keyword evidence="4 8" id="KW-0812">Transmembrane</keyword>
<keyword evidence="5 8" id="KW-1133">Transmembrane helix</keyword>
<evidence type="ECO:0000256" key="7">
    <source>
        <dbReference type="RuleBase" id="RU003346"/>
    </source>
</evidence>
<dbReference type="Pfam" id="PF00083">
    <property type="entry name" value="Sugar_tr"/>
    <property type="match status" value="1"/>
</dbReference>
<keyword evidence="11" id="KW-1185">Reference proteome</keyword>
<evidence type="ECO:0000256" key="1">
    <source>
        <dbReference type="ARBA" id="ARBA00004141"/>
    </source>
</evidence>
<dbReference type="GO" id="GO:0015149">
    <property type="term" value="F:hexose transmembrane transporter activity"/>
    <property type="evidence" value="ECO:0007669"/>
    <property type="project" value="TreeGrafter"/>
</dbReference>
<organism evidence="10 11">
    <name type="scientific">Botryosphaeria dothidea</name>
    <dbReference type="NCBI Taxonomy" id="55169"/>
    <lineage>
        <taxon>Eukaryota</taxon>
        <taxon>Fungi</taxon>
        <taxon>Dikarya</taxon>
        <taxon>Ascomycota</taxon>
        <taxon>Pezizomycotina</taxon>
        <taxon>Dothideomycetes</taxon>
        <taxon>Dothideomycetes incertae sedis</taxon>
        <taxon>Botryosphaeriales</taxon>
        <taxon>Botryosphaeriaceae</taxon>
        <taxon>Botryosphaeria</taxon>
    </lineage>
</organism>
<dbReference type="PANTHER" id="PTHR23503:SF8">
    <property type="entry name" value="FACILITATED GLUCOSE TRANSPORTER PROTEIN 1"/>
    <property type="match status" value="1"/>
</dbReference>
<comment type="subcellular location">
    <subcellularLocation>
        <location evidence="1">Membrane</location>
        <topology evidence="1">Multi-pass membrane protein</topology>
    </subcellularLocation>
</comment>
<feature type="transmembrane region" description="Helical" evidence="8">
    <location>
        <begin position="66"/>
        <end position="86"/>
    </location>
</feature>
<dbReference type="InterPro" id="IPR003663">
    <property type="entry name" value="Sugar/inositol_transpt"/>
</dbReference>
<dbReference type="PROSITE" id="PS50850">
    <property type="entry name" value="MFS"/>
    <property type="match status" value="1"/>
</dbReference>
<keyword evidence="10" id="KW-0762">Sugar transport</keyword>
<accession>A0A8H4N6H2</accession>
<evidence type="ECO:0000313" key="10">
    <source>
        <dbReference type="EMBL" id="KAF4304587.1"/>
    </source>
</evidence>
<protein>
    <submittedName>
        <fullName evidence="10">Mfs glucose transporter</fullName>
    </submittedName>
</protein>
<dbReference type="PROSITE" id="PS00217">
    <property type="entry name" value="SUGAR_TRANSPORT_2"/>
    <property type="match status" value="1"/>
</dbReference>
<dbReference type="EMBL" id="WWBZ02000051">
    <property type="protein sequence ID" value="KAF4304587.1"/>
    <property type="molecule type" value="Genomic_DNA"/>
</dbReference>
<name>A0A8H4N6H2_9PEZI</name>
<feature type="transmembrane region" description="Helical" evidence="8">
    <location>
        <begin position="424"/>
        <end position="443"/>
    </location>
</feature>
<proteinExistence type="inferred from homology"/>
<evidence type="ECO:0000256" key="3">
    <source>
        <dbReference type="ARBA" id="ARBA00022448"/>
    </source>
</evidence>
<feature type="transmembrane region" description="Helical" evidence="8">
    <location>
        <begin position="156"/>
        <end position="178"/>
    </location>
</feature>
<evidence type="ECO:0000259" key="9">
    <source>
        <dbReference type="PROSITE" id="PS50850"/>
    </source>
</evidence>
<feature type="transmembrane region" description="Helical" evidence="8">
    <location>
        <begin position="358"/>
        <end position="379"/>
    </location>
</feature>
<feature type="domain" description="Major facilitator superfamily (MFS) profile" evidence="9">
    <location>
        <begin position="17"/>
        <end position="474"/>
    </location>
</feature>
<feature type="transmembrane region" description="Helical" evidence="8">
    <location>
        <begin position="184"/>
        <end position="206"/>
    </location>
</feature>
<feature type="transmembrane region" description="Helical" evidence="8">
    <location>
        <begin position="385"/>
        <end position="412"/>
    </location>
</feature>
<reference evidence="10" key="1">
    <citation type="submission" date="2020-04" db="EMBL/GenBank/DDBJ databases">
        <title>Genome Assembly and Annotation of Botryosphaeria dothidea sdau 11-99, a Latent Pathogen of Apple Fruit Ring Rot in China.</title>
        <authorList>
            <person name="Yu C."/>
            <person name="Diao Y."/>
            <person name="Lu Q."/>
            <person name="Zhao J."/>
            <person name="Cui S."/>
            <person name="Peng C."/>
            <person name="He B."/>
            <person name="Liu H."/>
        </authorList>
    </citation>
    <scope>NUCLEOTIDE SEQUENCE [LARGE SCALE GENOMIC DNA]</scope>
    <source>
        <strain evidence="10">Sdau11-99</strain>
    </source>
</reference>
<sequence>MALTGWTKDLTGYFLFILFTATLGPLLFGFHLAELNAPEDVIRCKKKSINASASPTLPQCMPLDPAQWGLVSSIFTLGGLIGALSAGPVASRYGRLRCMHLTTIFFVTGPVFEALSPNTGVLALGRFLSGVGAGAAVVVVPIYISEIAPPAERGFFGAFTQIMCNVGILLTQLLGYFFSHDSMWRIILAVGGVVGLVQAIGLVLGVESPKWSADQGHPSAAKKNLRKIRGSDANISEEISDWGVENVDQMSDEEETLLHSEDHASLHSGASKDKSSKEPLSMFQVLRHPETKKATFSIMVIMVAQQFSGINTIIMYGVSLLATLLASNSAMLNLFVSAVNIVVTAGCAPLIERLGRKTCIISSIAGMGTSALLLGISIIKTIPILSIIAVVAFVASFGLGLGPVPFILASELVGPEAVGATQSWALAANWVATFVVAQFFPILSAKMGGYVFFIFTALAVVFGTFVAAVVPETKGKKDADEVWGRHPARRED</sequence>
<dbReference type="PANTHER" id="PTHR23503">
    <property type="entry name" value="SOLUTE CARRIER FAMILY 2"/>
    <property type="match status" value="1"/>
</dbReference>
<dbReference type="InterPro" id="IPR036259">
    <property type="entry name" value="MFS_trans_sf"/>
</dbReference>
<keyword evidence="3 7" id="KW-0813">Transport</keyword>
<dbReference type="Gene3D" id="1.20.1250.20">
    <property type="entry name" value="MFS general substrate transporter like domains"/>
    <property type="match status" value="1"/>
</dbReference>
<evidence type="ECO:0000256" key="5">
    <source>
        <dbReference type="ARBA" id="ARBA00022989"/>
    </source>
</evidence>
<feature type="transmembrane region" description="Helical" evidence="8">
    <location>
        <begin position="12"/>
        <end position="33"/>
    </location>
</feature>
<dbReference type="InterPro" id="IPR045263">
    <property type="entry name" value="GLUT"/>
</dbReference>
<evidence type="ECO:0000256" key="2">
    <source>
        <dbReference type="ARBA" id="ARBA00010992"/>
    </source>
</evidence>
<comment type="caution">
    <text evidence="10">The sequence shown here is derived from an EMBL/GenBank/DDBJ whole genome shotgun (WGS) entry which is preliminary data.</text>
</comment>